<comment type="caution">
    <text evidence="1">The sequence shown here is derived from an EMBL/GenBank/DDBJ whole genome shotgun (WGS) entry which is preliminary data.</text>
</comment>
<gene>
    <name evidence="1" type="ORF">RFI_38762</name>
</gene>
<organism evidence="1 2">
    <name type="scientific">Reticulomyxa filosa</name>
    <dbReference type="NCBI Taxonomy" id="46433"/>
    <lineage>
        <taxon>Eukaryota</taxon>
        <taxon>Sar</taxon>
        <taxon>Rhizaria</taxon>
        <taxon>Retaria</taxon>
        <taxon>Foraminifera</taxon>
        <taxon>Monothalamids</taxon>
        <taxon>Reticulomyxidae</taxon>
        <taxon>Reticulomyxa</taxon>
    </lineage>
</organism>
<dbReference type="AlphaFoldDB" id="X6LBG3"/>
<sequence length="120" mass="14568">MEELLHNGKFKVAIREIQKGMSKYPTYYKYYQLMSAVYECLEEWILFLSTRQRQFNMVTYYVNNYFKKKRGDDDEKKASLEKVVLTDIKKIYMLYVYVYIFKNTLDFTSERIDIAATIEI</sequence>
<dbReference type="EMBL" id="ASPP01045938">
    <property type="protein sequence ID" value="ETN98720.1"/>
    <property type="molecule type" value="Genomic_DNA"/>
</dbReference>
<evidence type="ECO:0000313" key="2">
    <source>
        <dbReference type="Proteomes" id="UP000023152"/>
    </source>
</evidence>
<reference evidence="1 2" key="1">
    <citation type="journal article" date="2013" name="Curr. Biol.">
        <title>The Genome of the Foraminiferan Reticulomyxa filosa.</title>
        <authorList>
            <person name="Glockner G."/>
            <person name="Hulsmann N."/>
            <person name="Schleicher M."/>
            <person name="Noegel A.A."/>
            <person name="Eichinger L."/>
            <person name="Gallinger C."/>
            <person name="Pawlowski J."/>
            <person name="Sierra R."/>
            <person name="Euteneuer U."/>
            <person name="Pillet L."/>
            <person name="Moustafa A."/>
            <person name="Platzer M."/>
            <person name="Groth M."/>
            <person name="Szafranski K."/>
            <person name="Schliwa M."/>
        </authorList>
    </citation>
    <scope>NUCLEOTIDE SEQUENCE [LARGE SCALE GENOMIC DNA]</scope>
</reference>
<keyword evidence="2" id="KW-1185">Reference proteome</keyword>
<name>X6LBG3_RETFI</name>
<protein>
    <submittedName>
        <fullName evidence="1">Uncharacterized protein</fullName>
    </submittedName>
</protein>
<dbReference type="Proteomes" id="UP000023152">
    <property type="component" value="Unassembled WGS sequence"/>
</dbReference>
<evidence type="ECO:0000313" key="1">
    <source>
        <dbReference type="EMBL" id="ETN98720.1"/>
    </source>
</evidence>
<accession>X6LBG3</accession>
<proteinExistence type="predicted"/>